<name>A0ABQ5Y8C8_9VIBR</name>
<evidence type="ECO:0000313" key="2">
    <source>
        <dbReference type="Proteomes" id="UP001156669"/>
    </source>
</evidence>
<accession>A0ABQ5Y8C8</accession>
<evidence type="ECO:0000313" key="1">
    <source>
        <dbReference type="EMBL" id="GLR06779.1"/>
    </source>
</evidence>
<dbReference type="EMBL" id="BSOE01000058">
    <property type="protein sequence ID" value="GLR06779.1"/>
    <property type="molecule type" value="Genomic_DNA"/>
</dbReference>
<sequence length="102" mass="12121">MYVILRDIAHKLLLAFIFLLNPILPDQHFLNKYTLIGSNLNNLQCEFDPEILENHKDRKKFNHPFVWETDAIHQHVYQTNRTDKEVLDDPHYFCSPWTLTGG</sequence>
<keyword evidence="2" id="KW-1185">Reference proteome</keyword>
<reference evidence="2" key="1">
    <citation type="journal article" date="2019" name="Int. J. Syst. Evol. Microbiol.">
        <title>The Global Catalogue of Microorganisms (GCM) 10K type strain sequencing project: providing services to taxonomists for standard genome sequencing and annotation.</title>
        <authorList>
            <consortium name="The Broad Institute Genomics Platform"/>
            <consortium name="The Broad Institute Genome Sequencing Center for Infectious Disease"/>
            <person name="Wu L."/>
            <person name="Ma J."/>
        </authorList>
    </citation>
    <scope>NUCLEOTIDE SEQUENCE [LARGE SCALE GENOMIC DNA]</scope>
    <source>
        <strain evidence="2">NBRC 110633</strain>
    </source>
</reference>
<proteinExistence type="predicted"/>
<protein>
    <submittedName>
        <fullName evidence="1">Uncharacterized protein</fullName>
    </submittedName>
</protein>
<organism evidence="1 2">
    <name type="scientific">Vibrio hyugaensis</name>
    <dbReference type="NCBI Taxonomy" id="1534743"/>
    <lineage>
        <taxon>Bacteria</taxon>
        <taxon>Pseudomonadati</taxon>
        <taxon>Pseudomonadota</taxon>
        <taxon>Gammaproteobacteria</taxon>
        <taxon>Vibrionales</taxon>
        <taxon>Vibrionaceae</taxon>
        <taxon>Vibrio</taxon>
    </lineage>
</organism>
<comment type="caution">
    <text evidence="1">The sequence shown here is derived from an EMBL/GenBank/DDBJ whole genome shotgun (WGS) entry which is preliminary data.</text>
</comment>
<gene>
    <name evidence="1" type="ORF">GCM10007906_43670</name>
</gene>
<dbReference type="Proteomes" id="UP001156669">
    <property type="component" value="Unassembled WGS sequence"/>
</dbReference>